<accession>A0A235BTU0</accession>
<dbReference type="Pfam" id="PF00534">
    <property type="entry name" value="Glycos_transf_1"/>
    <property type="match status" value="1"/>
</dbReference>
<dbReference type="PANTHER" id="PTHR46401:SF2">
    <property type="entry name" value="GLYCOSYLTRANSFERASE WBBK-RELATED"/>
    <property type="match status" value="1"/>
</dbReference>
<dbReference type="AlphaFoldDB" id="A0A235BTU0"/>
<organism evidence="4 5">
    <name type="scientific">candidate division WOR-3 bacterium JGI_Cruoil_03_51_56</name>
    <dbReference type="NCBI Taxonomy" id="1973747"/>
    <lineage>
        <taxon>Bacteria</taxon>
        <taxon>Bacteria division WOR-3</taxon>
    </lineage>
</organism>
<keyword evidence="1" id="KW-0808">Transferase</keyword>
<dbReference type="InterPro" id="IPR028098">
    <property type="entry name" value="Glyco_trans_4-like_N"/>
</dbReference>
<evidence type="ECO:0008006" key="6">
    <source>
        <dbReference type="Google" id="ProtNLM"/>
    </source>
</evidence>
<dbReference type="Proteomes" id="UP000215559">
    <property type="component" value="Unassembled WGS sequence"/>
</dbReference>
<proteinExistence type="predicted"/>
<dbReference type="InterPro" id="IPR001296">
    <property type="entry name" value="Glyco_trans_1"/>
</dbReference>
<feature type="domain" description="Glycosyltransferase subfamily 4-like N-terminal" evidence="3">
    <location>
        <begin position="46"/>
        <end position="155"/>
    </location>
</feature>
<sequence>MKVLFGTFSAATVLGGGVKVQVDALARELERLGVIVERFNPWKDYRLSDFDLFHLFSANVGTFHLGRAMKGQGIKLVVSPVFFSRHSPRRVATMIAVAKRFRKKGGFWTEHLFCKELCNMADLVLPNTRTEADLIIQAFSIPGDKVSIIPNGVDERFYYAKPDEFIRQYGIKNFVLYAGHIGLGRKNVLPFLKVMKELNLPTVLIGRVIDNEYGNRCRKIIRQSPNITHIPVLPPNSPLLGSAYAACDTIVLPSFYETPGLAALEAGLAGAKVCITKFGGTVEYFGQYANYLDPYSESSIKESVNEAVTKPKSPELREHIRTHFLWGEAGTRLLQAYHLLTAGNI</sequence>
<dbReference type="Gene3D" id="3.40.50.2000">
    <property type="entry name" value="Glycogen Phosphorylase B"/>
    <property type="match status" value="2"/>
</dbReference>
<reference evidence="4 5" key="1">
    <citation type="submission" date="2017-07" db="EMBL/GenBank/DDBJ databases">
        <title>Recovery of genomes from metagenomes via a dereplication, aggregation, and scoring strategy.</title>
        <authorList>
            <person name="Sieber C.M."/>
            <person name="Probst A.J."/>
            <person name="Sharrar A."/>
            <person name="Thomas B.C."/>
            <person name="Hess M."/>
            <person name="Tringe S.G."/>
            <person name="Banfield J.F."/>
        </authorList>
    </citation>
    <scope>NUCLEOTIDE SEQUENCE [LARGE SCALE GENOMIC DNA]</scope>
    <source>
        <strain evidence="4">JGI_Cruoil_03_51_56</strain>
    </source>
</reference>
<evidence type="ECO:0000313" key="5">
    <source>
        <dbReference type="Proteomes" id="UP000215559"/>
    </source>
</evidence>
<dbReference type="SUPFAM" id="SSF53756">
    <property type="entry name" value="UDP-Glycosyltransferase/glycogen phosphorylase"/>
    <property type="match status" value="1"/>
</dbReference>
<dbReference type="PANTHER" id="PTHR46401">
    <property type="entry name" value="GLYCOSYLTRANSFERASE WBBK-RELATED"/>
    <property type="match status" value="1"/>
</dbReference>
<feature type="domain" description="Glycosyl transferase family 1" evidence="2">
    <location>
        <begin position="172"/>
        <end position="319"/>
    </location>
</feature>
<evidence type="ECO:0000313" key="4">
    <source>
        <dbReference type="EMBL" id="OYD15883.1"/>
    </source>
</evidence>
<dbReference type="EMBL" id="NOZP01000080">
    <property type="protein sequence ID" value="OYD15883.1"/>
    <property type="molecule type" value="Genomic_DNA"/>
</dbReference>
<dbReference type="Pfam" id="PF13439">
    <property type="entry name" value="Glyco_transf_4"/>
    <property type="match status" value="1"/>
</dbReference>
<protein>
    <recommendedName>
        <fullName evidence="6">Glycosyl transferase family 1 domain-containing protein</fullName>
    </recommendedName>
</protein>
<comment type="caution">
    <text evidence="4">The sequence shown here is derived from an EMBL/GenBank/DDBJ whole genome shotgun (WGS) entry which is preliminary data.</text>
</comment>
<evidence type="ECO:0000256" key="1">
    <source>
        <dbReference type="ARBA" id="ARBA00022679"/>
    </source>
</evidence>
<name>A0A235BTU0_UNCW3</name>
<evidence type="ECO:0000259" key="3">
    <source>
        <dbReference type="Pfam" id="PF13439"/>
    </source>
</evidence>
<dbReference type="GO" id="GO:0016757">
    <property type="term" value="F:glycosyltransferase activity"/>
    <property type="evidence" value="ECO:0007669"/>
    <property type="project" value="InterPro"/>
</dbReference>
<dbReference type="GO" id="GO:0009103">
    <property type="term" value="P:lipopolysaccharide biosynthetic process"/>
    <property type="evidence" value="ECO:0007669"/>
    <property type="project" value="TreeGrafter"/>
</dbReference>
<evidence type="ECO:0000259" key="2">
    <source>
        <dbReference type="Pfam" id="PF00534"/>
    </source>
</evidence>
<gene>
    <name evidence="4" type="ORF">CH330_04310</name>
</gene>